<keyword evidence="1" id="KW-1133">Transmembrane helix</keyword>
<protein>
    <submittedName>
        <fullName evidence="2">Uncharacterized protein</fullName>
    </submittedName>
</protein>
<sequence>MSKKIIVSFLGILTLTFLFNAHRYVYAEMGYEPEKVDWEERYVQKLNEIHSPEKGLSEDELACFNDVYSKEGSGDAESALEQKYIPSCYRQTNWKSTKATLGCVYSQTDFFELAQNRVWQAINLCKKNVKKTAPFPTELEEAPLSKEEQYNQCVDKCFLNKVLSICPDDYNRSACIFNFVNARNECLRKCKPPKEFQRPKTSNRQKTITQDDYRDNEVITLNGLPINKNTSVNTSYIDNSPTIEETDFEAAKSSKPQDLSGKSLEVWVADIKGFTDIYVATGSSDPAWIAAKTGDILPQGVKIFVAKDSSLLIGTDFGILKVTGLTYLTITKATLAATDGKKLITLYIDLSLGKIEADLDKGEYELDMQINTLSSVAKVTGTHFFVAFNDDNKQTETGVFDGEIDIESLITGQNLVLTALADSKSRLALIPLEVNEPTPVEEPVTASKEESQDNKTNVNGFIPAILLLLVAGGTGLYLYKKGKLKSLYEKYIKSHIPKNIGRNSEEKKTE</sequence>
<dbReference type="AlphaFoldDB" id="A0A1F5ZS41"/>
<name>A0A1F5ZS41_9BACT</name>
<feature type="transmembrane region" description="Helical" evidence="1">
    <location>
        <begin position="460"/>
        <end position="479"/>
    </location>
</feature>
<evidence type="ECO:0000313" key="3">
    <source>
        <dbReference type="Proteomes" id="UP000177383"/>
    </source>
</evidence>
<gene>
    <name evidence="2" type="ORF">A2773_04890</name>
</gene>
<dbReference type="Proteomes" id="UP000177383">
    <property type="component" value="Unassembled WGS sequence"/>
</dbReference>
<dbReference type="STRING" id="1798375.A2773_04890"/>
<keyword evidence="1" id="KW-0812">Transmembrane</keyword>
<organism evidence="2 3">
    <name type="scientific">Candidatus Gottesmanbacteria bacterium RIFCSPHIGHO2_01_FULL_39_10</name>
    <dbReference type="NCBI Taxonomy" id="1798375"/>
    <lineage>
        <taxon>Bacteria</taxon>
        <taxon>Candidatus Gottesmaniibacteriota</taxon>
    </lineage>
</organism>
<evidence type="ECO:0000313" key="2">
    <source>
        <dbReference type="EMBL" id="OGG15193.1"/>
    </source>
</evidence>
<keyword evidence="1" id="KW-0472">Membrane</keyword>
<proteinExistence type="predicted"/>
<evidence type="ECO:0000256" key="1">
    <source>
        <dbReference type="SAM" id="Phobius"/>
    </source>
</evidence>
<accession>A0A1F5ZS41</accession>
<dbReference type="EMBL" id="MFJE01000005">
    <property type="protein sequence ID" value="OGG15193.1"/>
    <property type="molecule type" value="Genomic_DNA"/>
</dbReference>
<reference evidence="2 3" key="1">
    <citation type="journal article" date="2016" name="Nat. Commun.">
        <title>Thousands of microbial genomes shed light on interconnected biogeochemical processes in an aquifer system.</title>
        <authorList>
            <person name="Anantharaman K."/>
            <person name="Brown C.T."/>
            <person name="Hug L.A."/>
            <person name="Sharon I."/>
            <person name="Castelle C.J."/>
            <person name="Probst A.J."/>
            <person name="Thomas B.C."/>
            <person name="Singh A."/>
            <person name="Wilkins M.J."/>
            <person name="Karaoz U."/>
            <person name="Brodie E.L."/>
            <person name="Williams K.H."/>
            <person name="Hubbard S.S."/>
            <person name="Banfield J.F."/>
        </authorList>
    </citation>
    <scope>NUCLEOTIDE SEQUENCE [LARGE SCALE GENOMIC DNA]</scope>
</reference>
<comment type="caution">
    <text evidence="2">The sequence shown here is derived from an EMBL/GenBank/DDBJ whole genome shotgun (WGS) entry which is preliminary data.</text>
</comment>